<dbReference type="EMBL" id="MN882610">
    <property type="protein sequence ID" value="QHS01553.1"/>
    <property type="molecule type" value="Genomic_DNA"/>
</dbReference>
<proteinExistence type="predicted"/>
<gene>
    <name evidence="2" type="ORF">CPT_CIP9_017</name>
</gene>
<feature type="region of interest" description="Disordered" evidence="1">
    <location>
        <begin position="508"/>
        <end position="544"/>
    </location>
</feature>
<protein>
    <submittedName>
        <fullName evidence="2">Baseplate hub subunit, tail length determinator</fullName>
    </submittedName>
</protein>
<feature type="region of interest" description="Disordered" evidence="1">
    <location>
        <begin position="166"/>
        <end position="200"/>
    </location>
</feature>
<evidence type="ECO:0000313" key="2">
    <source>
        <dbReference type="EMBL" id="QHS01553.1"/>
    </source>
</evidence>
<evidence type="ECO:0000256" key="1">
    <source>
        <dbReference type="SAM" id="MobiDB-lite"/>
    </source>
</evidence>
<dbReference type="InterPro" id="IPR057967">
    <property type="entry name" value="T4_TMP"/>
</dbReference>
<accession>A0A6B9Y0T5</accession>
<feature type="compositionally biased region" description="Basic and acidic residues" evidence="1">
    <location>
        <begin position="15"/>
        <end position="26"/>
    </location>
</feature>
<feature type="region of interest" description="Disordered" evidence="1">
    <location>
        <begin position="1"/>
        <end position="36"/>
    </location>
</feature>
<organism evidence="2 3">
    <name type="scientific">Enterobacter phage vB_EclM_CIP9</name>
    <dbReference type="NCBI Taxonomy" id="2696340"/>
    <lineage>
        <taxon>Viruses</taxon>
        <taxon>Duplodnaviria</taxon>
        <taxon>Heunggongvirae</taxon>
        <taxon>Uroviricota</taxon>
        <taxon>Caudoviricetes</taxon>
        <taxon>Pantevenvirales</taxon>
        <taxon>Straboviridae</taxon>
        <taxon>Tevenvirinae</taxon>
        <taxon>Kanagawavirus</taxon>
        <taxon>Kanagawavirus cipnine</taxon>
    </lineage>
</organism>
<dbReference type="Pfam" id="PF25671">
    <property type="entry name" value="T4_Tape_measure"/>
    <property type="match status" value="1"/>
</dbReference>
<name>A0A6B9Y0T5_9CAUD</name>
<evidence type="ECO:0000313" key="3">
    <source>
        <dbReference type="Proteomes" id="UP000465071"/>
    </source>
</evidence>
<sequence>MSNKSEQQSFRRRKIIEESAPQRRAEALASTQNDELSNIGSQLQDVQAATEMVAEGIEQQTGVIQTSLDKIGKKVDDVEAGVELVAESSESTAAAANETSAAAKAISNKLAKLSEMLSAKFSADPSRVPQATETAVAAVESNMPMPVEEPKLRELLEKLIPGDAPAEDAPFLPPVNQPQEEEQKQDKPSKQPPEGSKLDDLLKTTKKGFSAIVSVTDRIAGMLFKYTITAVAQAAKFAGMLLALVVGIDMIQVYFQYFMKEFNKSWDEFDKKFEKWGPLISDLLVMTKNVSKMFDEGNWFKLAEAIVKGMVKLTLNMADILMLGIGKLTASLLRSLGFDETADNIEGGALMTYQQNSGAALSEEDQTTLAKYQDRKDAEAYEAKVEFNSRFKGKDEGLKEAQRYGTVTKETAQEIKAGKVDSSFRDLPESQRLEIIKKRNETEAAARRLVNRAEEIMSPDERDKENFKKEKERVDTLLKDPAIKQDPALQSLIKKIDLNAKKFDKVPVQAQPPEQKEETIQAKQVMERQRAKEAQKNTANDGKLGNLIQQVNVQKNNKTMYTMPAQTSIADPGMHRSVNVN</sequence>
<reference evidence="3" key="1">
    <citation type="submission" date="2019-12" db="EMBL/GenBank/DDBJ databases">
        <authorList>
            <person name="Wang K."/>
            <person name="Tamayo M.G."/>
            <person name="Penner T.V."/>
            <person name="Cook B.W.M."/>
            <person name="Court D.A."/>
            <person name="Theriault S.S."/>
        </authorList>
    </citation>
    <scope>NUCLEOTIDE SEQUENCE [LARGE SCALE GENOMIC DNA]</scope>
</reference>
<dbReference type="Proteomes" id="UP000465071">
    <property type="component" value="Segment"/>
</dbReference>
<feature type="compositionally biased region" description="Basic and acidic residues" evidence="1">
    <location>
        <begin position="514"/>
        <end position="535"/>
    </location>
</feature>
<dbReference type="Gene3D" id="1.10.287.950">
    <property type="entry name" value="Methyl-accepting chemotaxis protein"/>
    <property type="match status" value="1"/>
</dbReference>
<keyword evidence="3" id="KW-1185">Reference proteome</keyword>